<feature type="domain" description="Cytidyltransferase-like" evidence="12">
    <location>
        <begin position="9"/>
        <end position="169"/>
    </location>
</feature>
<dbReference type="InterPro" id="IPR005248">
    <property type="entry name" value="NadD/NMNAT"/>
</dbReference>
<reference evidence="13 14" key="1">
    <citation type="submission" date="2024-04" db="EMBL/GenBank/DDBJ databases">
        <title>Human intestinal bacterial collection.</title>
        <authorList>
            <person name="Pauvert C."/>
            <person name="Hitch T.C.A."/>
            <person name="Clavel T."/>
        </authorList>
    </citation>
    <scope>NUCLEOTIDE SEQUENCE [LARGE SCALE GENOMIC DNA]</scope>
    <source>
        <strain evidence="13 14">CLA-AA-H145</strain>
    </source>
</reference>
<keyword evidence="14" id="KW-1185">Reference proteome</keyword>
<dbReference type="GO" id="GO:0004515">
    <property type="term" value="F:nicotinate-nucleotide adenylyltransferase activity"/>
    <property type="evidence" value="ECO:0007669"/>
    <property type="project" value="UniProtKB-EC"/>
</dbReference>
<dbReference type="NCBIfam" id="TIGR00125">
    <property type="entry name" value="cyt_tran_rel"/>
    <property type="match status" value="1"/>
</dbReference>
<organism evidence="13 14">
    <name type="scientific">Hallella faecis</name>
    <dbReference type="NCBI Taxonomy" id="2841596"/>
    <lineage>
        <taxon>Bacteria</taxon>
        <taxon>Pseudomonadati</taxon>
        <taxon>Bacteroidota</taxon>
        <taxon>Bacteroidia</taxon>
        <taxon>Bacteroidales</taxon>
        <taxon>Prevotellaceae</taxon>
        <taxon>Hallella</taxon>
    </lineage>
</organism>
<evidence type="ECO:0000256" key="6">
    <source>
        <dbReference type="ARBA" id="ARBA00022695"/>
    </source>
</evidence>
<evidence type="ECO:0000256" key="3">
    <source>
        <dbReference type="ARBA" id="ARBA00009014"/>
    </source>
</evidence>
<protein>
    <recommendedName>
        <fullName evidence="11">Probable nicotinate-nucleotide adenylyltransferase</fullName>
        <ecNumber evidence="11">2.7.7.18</ecNumber>
    </recommendedName>
    <alternativeName>
        <fullName evidence="11">Deamido-NAD(+) diphosphorylase</fullName>
    </alternativeName>
    <alternativeName>
        <fullName evidence="11">Deamido-NAD(+) pyrophosphorylase</fullName>
    </alternativeName>
    <alternativeName>
        <fullName evidence="11">Nicotinate mononucleotide adenylyltransferase</fullName>
        <shortName evidence="11">NaMN adenylyltransferase</shortName>
    </alternativeName>
</protein>
<dbReference type="RefSeq" id="WP_215759089.1">
    <property type="nucleotide sequence ID" value="NZ_JAHKBE010000006.1"/>
</dbReference>
<dbReference type="EMBL" id="JBBNFP010000001">
    <property type="protein sequence ID" value="MEQ2485457.1"/>
    <property type="molecule type" value="Genomic_DNA"/>
</dbReference>
<keyword evidence="5 11" id="KW-0808">Transferase</keyword>
<dbReference type="PANTHER" id="PTHR39321">
    <property type="entry name" value="NICOTINATE-NUCLEOTIDE ADENYLYLTRANSFERASE-RELATED"/>
    <property type="match status" value="1"/>
</dbReference>
<evidence type="ECO:0000313" key="14">
    <source>
        <dbReference type="Proteomes" id="UP001487296"/>
    </source>
</evidence>
<dbReference type="EC" id="2.7.7.18" evidence="11"/>
<dbReference type="SUPFAM" id="SSF52374">
    <property type="entry name" value="Nucleotidylyl transferase"/>
    <property type="match status" value="1"/>
</dbReference>
<evidence type="ECO:0000259" key="12">
    <source>
        <dbReference type="Pfam" id="PF01467"/>
    </source>
</evidence>
<dbReference type="HAMAP" id="MF_00244">
    <property type="entry name" value="NaMN_adenylyltr"/>
    <property type="match status" value="1"/>
</dbReference>
<comment type="caution">
    <text evidence="13">The sequence shown here is derived from an EMBL/GenBank/DDBJ whole genome shotgun (WGS) entry which is preliminary data.</text>
</comment>
<evidence type="ECO:0000313" key="13">
    <source>
        <dbReference type="EMBL" id="MEQ2485457.1"/>
    </source>
</evidence>
<sequence>MDPLVPTGIFGGSFNPIHTGHIGLARDILRLANLEEVWFLVSPLNPFKRAAGDLLDDRLRFDMVRRALCDEPHLVASDYEFALPKPSYTWQTLAHLRADHPDRQFSLIIGADNWLAFDRWAHPDDILHHHPIIVYPREGYPIDKASLPACVSLVDTGLYPISSTDIRHRVAQGEPVEGLVPPAIVPMVEEYYK</sequence>
<evidence type="ECO:0000256" key="10">
    <source>
        <dbReference type="ARBA" id="ARBA00048721"/>
    </source>
</evidence>
<name>A0ABV1FM23_9BACT</name>
<comment type="pathway">
    <text evidence="2 11">Cofactor biosynthesis; NAD(+) biosynthesis; deamido-NAD(+) from nicotinate D-ribonucleotide: step 1/1.</text>
</comment>
<dbReference type="InterPro" id="IPR004821">
    <property type="entry name" value="Cyt_trans-like"/>
</dbReference>
<evidence type="ECO:0000256" key="2">
    <source>
        <dbReference type="ARBA" id="ARBA00005019"/>
    </source>
</evidence>
<evidence type="ECO:0000256" key="4">
    <source>
        <dbReference type="ARBA" id="ARBA00022642"/>
    </source>
</evidence>
<dbReference type="InterPro" id="IPR014729">
    <property type="entry name" value="Rossmann-like_a/b/a_fold"/>
</dbReference>
<comment type="function">
    <text evidence="1 11">Catalyzes the reversible adenylation of nicotinate mononucleotide (NaMN) to nicotinic acid adenine dinucleotide (NaAD).</text>
</comment>
<evidence type="ECO:0000256" key="8">
    <source>
        <dbReference type="ARBA" id="ARBA00022840"/>
    </source>
</evidence>
<evidence type="ECO:0000256" key="11">
    <source>
        <dbReference type="HAMAP-Rule" id="MF_00244"/>
    </source>
</evidence>
<evidence type="ECO:0000256" key="7">
    <source>
        <dbReference type="ARBA" id="ARBA00022741"/>
    </source>
</evidence>
<keyword evidence="7 11" id="KW-0547">Nucleotide-binding</keyword>
<dbReference type="Proteomes" id="UP001487296">
    <property type="component" value="Unassembled WGS sequence"/>
</dbReference>
<accession>A0ABV1FM23</accession>
<dbReference type="NCBIfam" id="TIGR00482">
    <property type="entry name" value="nicotinate (nicotinamide) nucleotide adenylyltransferase"/>
    <property type="match status" value="1"/>
</dbReference>
<dbReference type="Pfam" id="PF01467">
    <property type="entry name" value="CTP_transf_like"/>
    <property type="match status" value="1"/>
</dbReference>
<dbReference type="CDD" id="cd02165">
    <property type="entry name" value="NMNAT"/>
    <property type="match status" value="1"/>
</dbReference>
<dbReference type="PANTHER" id="PTHR39321:SF3">
    <property type="entry name" value="PHOSPHOPANTETHEINE ADENYLYLTRANSFERASE"/>
    <property type="match status" value="1"/>
</dbReference>
<evidence type="ECO:0000256" key="5">
    <source>
        <dbReference type="ARBA" id="ARBA00022679"/>
    </source>
</evidence>
<keyword evidence="9 11" id="KW-0520">NAD</keyword>
<comment type="similarity">
    <text evidence="3 11">Belongs to the NadD family.</text>
</comment>
<evidence type="ECO:0000256" key="1">
    <source>
        <dbReference type="ARBA" id="ARBA00002324"/>
    </source>
</evidence>
<keyword evidence="6 11" id="KW-0548">Nucleotidyltransferase</keyword>
<evidence type="ECO:0000256" key="9">
    <source>
        <dbReference type="ARBA" id="ARBA00023027"/>
    </source>
</evidence>
<keyword evidence="4 11" id="KW-0662">Pyridine nucleotide biosynthesis</keyword>
<dbReference type="Gene3D" id="3.40.50.620">
    <property type="entry name" value="HUPs"/>
    <property type="match status" value="1"/>
</dbReference>
<gene>
    <name evidence="11 13" type="primary">nadD</name>
    <name evidence="13" type="ORF">AAAT34_00120</name>
</gene>
<proteinExistence type="inferred from homology"/>
<keyword evidence="8 11" id="KW-0067">ATP-binding</keyword>
<comment type="catalytic activity">
    <reaction evidence="10 11">
        <text>nicotinate beta-D-ribonucleotide + ATP + H(+) = deamido-NAD(+) + diphosphate</text>
        <dbReference type="Rhea" id="RHEA:22860"/>
        <dbReference type="ChEBI" id="CHEBI:15378"/>
        <dbReference type="ChEBI" id="CHEBI:30616"/>
        <dbReference type="ChEBI" id="CHEBI:33019"/>
        <dbReference type="ChEBI" id="CHEBI:57502"/>
        <dbReference type="ChEBI" id="CHEBI:58437"/>
        <dbReference type="EC" id="2.7.7.18"/>
    </reaction>
</comment>